<dbReference type="Pfam" id="PF07581">
    <property type="entry name" value="Glug"/>
    <property type="match status" value="1"/>
</dbReference>
<name>A0A1I3ALA4_9EURY</name>
<evidence type="ECO:0000256" key="1">
    <source>
        <dbReference type="SAM" id="MobiDB-lite"/>
    </source>
</evidence>
<evidence type="ECO:0000313" key="3">
    <source>
        <dbReference type="EMBL" id="SFH50549.1"/>
    </source>
</evidence>
<gene>
    <name evidence="3" type="ORF">SAMN04488066_10677</name>
</gene>
<dbReference type="Proteomes" id="UP000323537">
    <property type="component" value="Unassembled WGS sequence"/>
</dbReference>
<sequence>MQNRINDALADLTGDPPASGPTKGSPTGIGDWNDLDEVRDNPGATYTLLNDLDSSTAGYDSVVDPAGGGFTPITPFYGTFDGNGHVIRDLVVDTDGFGGLFGQTGASGSPGEITDLGLENVDISGEGSVGALVGSNSATITRVYVTGDVQGGDGTLPTTGGLVGTTDGNISKSFSAATVEGPDNVGGLVGKNEEATIEKSYATGDVDVTGEYAFGGALVGNNNFSGSVVTNAYATGKVSAGLGGGGLIGNAANGELKDSYWDKGTTNQDGAVGPGGSSGSGFVGFGSTSNTEPANEMTGDDAPNNMRALDFTNTWDTVSGDYPILQSIDQGAQ</sequence>
<dbReference type="EMBL" id="FOPZ01000006">
    <property type="protein sequence ID" value="SFH50549.1"/>
    <property type="molecule type" value="Genomic_DNA"/>
</dbReference>
<organism evidence="3 4">
    <name type="scientific">Halorubrum aquaticum</name>
    <dbReference type="NCBI Taxonomy" id="387340"/>
    <lineage>
        <taxon>Archaea</taxon>
        <taxon>Methanobacteriati</taxon>
        <taxon>Methanobacteriota</taxon>
        <taxon>Stenosarchaea group</taxon>
        <taxon>Halobacteria</taxon>
        <taxon>Halobacteriales</taxon>
        <taxon>Haloferacaceae</taxon>
        <taxon>Halorubrum</taxon>
    </lineage>
</organism>
<accession>A0A1I3ALA4</accession>
<evidence type="ECO:0000259" key="2">
    <source>
        <dbReference type="Pfam" id="PF07581"/>
    </source>
</evidence>
<evidence type="ECO:0000313" key="4">
    <source>
        <dbReference type="Proteomes" id="UP000323537"/>
    </source>
</evidence>
<proteinExistence type="predicted"/>
<dbReference type="Gene3D" id="2.160.20.110">
    <property type="match status" value="1"/>
</dbReference>
<protein>
    <submittedName>
        <fullName evidence="3">The GLUG motif-containing protein</fullName>
    </submittedName>
</protein>
<reference evidence="3 4" key="1">
    <citation type="submission" date="2016-10" db="EMBL/GenBank/DDBJ databases">
        <authorList>
            <person name="Varghese N."/>
            <person name="Submissions S."/>
        </authorList>
    </citation>
    <scope>NUCLEOTIDE SEQUENCE [LARGE SCALE GENOMIC DNA]</scope>
    <source>
        <strain evidence="3 4">CGMCC 1.6377</strain>
    </source>
</reference>
<dbReference type="InterPro" id="IPR011493">
    <property type="entry name" value="GLUG"/>
</dbReference>
<feature type="region of interest" description="Disordered" evidence="1">
    <location>
        <begin position="1"/>
        <end position="36"/>
    </location>
</feature>
<keyword evidence="4" id="KW-1185">Reference proteome</keyword>
<dbReference type="AlphaFoldDB" id="A0A1I3ALA4"/>
<feature type="domain" description="GLUG" evidence="2">
    <location>
        <begin position="184"/>
        <end position="206"/>
    </location>
</feature>